<dbReference type="eggNOG" id="ENOG5032YB6">
    <property type="taxonomic scope" value="Bacteria"/>
</dbReference>
<gene>
    <name evidence="2" type="ORF">ET33_21285</name>
</gene>
<dbReference type="EMBL" id="JNVM01000031">
    <property type="protein sequence ID" value="KEQ22880.1"/>
    <property type="molecule type" value="Genomic_DNA"/>
</dbReference>
<keyword evidence="3" id="KW-1185">Reference proteome</keyword>
<organism evidence="2 3">
    <name type="scientific">Paenibacillus tyrfis</name>
    <dbReference type="NCBI Taxonomy" id="1501230"/>
    <lineage>
        <taxon>Bacteria</taxon>
        <taxon>Bacillati</taxon>
        <taxon>Bacillota</taxon>
        <taxon>Bacilli</taxon>
        <taxon>Bacillales</taxon>
        <taxon>Paenibacillaceae</taxon>
        <taxon>Paenibacillus</taxon>
    </lineage>
</organism>
<feature type="domain" description="Cyanophage baseplate Pam3 plug gp18" evidence="1">
    <location>
        <begin position="1"/>
        <end position="100"/>
    </location>
</feature>
<sequence>MEYIDIEKQLIPYRFEISLSGTVFTFEVHYNSEFDFFTVDLERDGEVLVTGEKLIYGVPLFVDSADERFPKVMIIPFDESGNSDRVTWDSMSENVFLFIGGVEDG</sequence>
<dbReference type="RefSeq" id="WP_036690221.1">
    <property type="nucleotide sequence ID" value="NZ_JNVM01000031.1"/>
</dbReference>
<dbReference type="Pfam" id="PF22479">
    <property type="entry name" value="Pam3_gp18"/>
    <property type="match status" value="1"/>
</dbReference>
<comment type="caution">
    <text evidence="2">The sequence shown here is derived from an EMBL/GenBank/DDBJ whole genome shotgun (WGS) entry which is preliminary data.</text>
</comment>
<dbReference type="InterPro" id="IPR054252">
    <property type="entry name" value="Pam3_gp18"/>
</dbReference>
<reference evidence="2 3" key="1">
    <citation type="submission" date="2014-06" db="EMBL/GenBank/DDBJ databases">
        <title>Draft genome sequence of Paenibacillus sp. MSt1.</title>
        <authorList>
            <person name="Aw Y.K."/>
            <person name="Ong K.S."/>
            <person name="Gan H.M."/>
            <person name="Lee S.M."/>
        </authorList>
    </citation>
    <scope>NUCLEOTIDE SEQUENCE [LARGE SCALE GENOMIC DNA]</scope>
    <source>
        <strain evidence="2 3">MSt1</strain>
    </source>
</reference>
<evidence type="ECO:0000259" key="1">
    <source>
        <dbReference type="Pfam" id="PF22479"/>
    </source>
</evidence>
<dbReference type="OrthoDB" id="1697005at2"/>
<accession>A0A081NWQ7</accession>
<proteinExistence type="predicted"/>
<protein>
    <recommendedName>
        <fullName evidence="1">Cyanophage baseplate Pam3 plug gp18 domain-containing protein</fullName>
    </recommendedName>
</protein>
<name>A0A081NWQ7_9BACL</name>
<dbReference type="Proteomes" id="UP000028123">
    <property type="component" value="Unassembled WGS sequence"/>
</dbReference>
<evidence type="ECO:0000313" key="2">
    <source>
        <dbReference type="EMBL" id="KEQ22880.1"/>
    </source>
</evidence>
<dbReference type="AlphaFoldDB" id="A0A081NWQ7"/>
<evidence type="ECO:0000313" key="3">
    <source>
        <dbReference type="Proteomes" id="UP000028123"/>
    </source>
</evidence>